<evidence type="ECO:0000256" key="1">
    <source>
        <dbReference type="ARBA" id="ARBA00022741"/>
    </source>
</evidence>
<dbReference type="Proteomes" id="UP000029692">
    <property type="component" value="Unassembled WGS sequence"/>
</dbReference>
<keyword evidence="3" id="KW-0690">Ribosome biogenesis</keyword>
<dbReference type="eggNOG" id="COG1162">
    <property type="taxonomic scope" value="Bacteria"/>
</dbReference>
<evidence type="ECO:0000256" key="3">
    <source>
        <dbReference type="HAMAP-Rule" id="MF_01820"/>
    </source>
</evidence>
<dbReference type="PROSITE" id="PS51721">
    <property type="entry name" value="G_CP"/>
    <property type="match status" value="1"/>
</dbReference>
<sequence>MNEVNHRHGTVLWGANNIFALGLLSGEDPRETWECRLKGKRLKVDDDPYNPLSPGDRVMVDRHGTILERLPRANAFHRWNIKRNNLQTLAANLDQVVIMGSVGTPPFRPRFLDRALICAEYDSVTPIIAINKTDLGVTDEVLERLAVYHGLGIPVLLFSVETGEGMPELLSLLSNRVTGIVGQSGVGKSSLLQSIFPEVVIKIGEVSEKYQRGRHTTTLARMYLHWSGDGTPDLKIIDTPGVRELGMNFITPADLSFYFKDFDPYRSQCAFSSCTHDHEPGCAVTQAFEDDLIHPDRYESYLRILQELTLAKQRKYE</sequence>
<dbReference type="EMBL" id="JNUP01000003">
    <property type="protein sequence ID" value="KGE73743.1"/>
    <property type="molecule type" value="Genomic_DNA"/>
</dbReference>
<dbReference type="Gene3D" id="1.10.40.50">
    <property type="entry name" value="Probable gtpase engc, domain 3"/>
    <property type="match status" value="1"/>
</dbReference>
<feature type="binding site" evidence="3">
    <location>
        <position position="276"/>
    </location>
    <ligand>
        <name>Zn(2+)</name>
        <dbReference type="ChEBI" id="CHEBI:29105"/>
    </ligand>
</feature>
<comment type="subcellular location">
    <subcellularLocation>
        <location evidence="3">Cytoplasm</location>
    </subcellularLocation>
</comment>
<comment type="cofactor">
    <cofactor evidence="3">
        <name>Zn(2+)</name>
        <dbReference type="ChEBI" id="CHEBI:29105"/>
    </cofactor>
    <text evidence="3">Binds 1 zinc ion per subunit.</text>
</comment>
<keyword evidence="3" id="KW-0694">RNA-binding</keyword>
<dbReference type="PANTHER" id="PTHR32120">
    <property type="entry name" value="SMALL RIBOSOMAL SUBUNIT BIOGENESIS GTPASE RSGA"/>
    <property type="match status" value="1"/>
</dbReference>
<keyword evidence="3" id="KW-0378">Hydrolase</keyword>
<name>A0A098R250_9SPIO</name>
<dbReference type="GO" id="GO:0042274">
    <property type="term" value="P:ribosomal small subunit biogenesis"/>
    <property type="evidence" value="ECO:0007669"/>
    <property type="project" value="UniProtKB-UniRule"/>
</dbReference>
<dbReference type="HAMAP" id="MF_01820">
    <property type="entry name" value="GTPase_RsgA"/>
    <property type="match status" value="1"/>
</dbReference>
<dbReference type="SUPFAM" id="SSF52540">
    <property type="entry name" value="P-loop containing nucleoside triphosphate hydrolases"/>
    <property type="match status" value="1"/>
</dbReference>
<feature type="domain" description="CP-type G" evidence="5">
    <location>
        <begin position="79"/>
        <end position="245"/>
    </location>
</feature>
<dbReference type="InterPro" id="IPR004881">
    <property type="entry name" value="Ribosome_biogen_GTPase_RsgA"/>
</dbReference>
<dbReference type="NCBIfam" id="TIGR00157">
    <property type="entry name" value="ribosome small subunit-dependent GTPase A"/>
    <property type="match status" value="1"/>
</dbReference>
<dbReference type="CDD" id="cd01854">
    <property type="entry name" value="YjeQ_EngC"/>
    <property type="match status" value="1"/>
</dbReference>
<dbReference type="Gene3D" id="3.40.50.300">
    <property type="entry name" value="P-loop containing nucleotide triphosphate hydrolases"/>
    <property type="match status" value="1"/>
</dbReference>
<comment type="function">
    <text evidence="3">One of several proteins that assist in the late maturation steps of the functional core of the 30S ribosomal subunit. Helps release RbfA from mature subunits. May play a role in the assembly of ribosomal proteins into the subunit. Circularly permuted GTPase that catalyzes slow GTP hydrolysis, GTPase activity is stimulated by the 30S ribosomal subunit.</text>
</comment>
<dbReference type="EC" id="3.6.1.-" evidence="3"/>
<evidence type="ECO:0000256" key="2">
    <source>
        <dbReference type="ARBA" id="ARBA00023134"/>
    </source>
</evidence>
<dbReference type="PROSITE" id="PS50936">
    <property type="entry name" value="ENGC_GTPASE"/>
    <property type="match status" value="1"/>
</dbReference>
<comment type="subunit">
    <text evidence="3">Monomer. Associates with 30S ribosomal subunit, binds 16S rRNA.</text>
</comment>
<dbReference type="InterPro" id="IPR010914">
    <property type="entry name" value="RsgA_GTPase_dom"/>
</dbReference>
<dbReference type="GO" id="GO:0005737">
    <property type="term" value="C:cytoplasm"/>
    <property type="evidence" value="ECO:0007669"/>
    <property type="project" value="UniProtKB-SubCell"/>
</dbReference>
<dbReference type="InterPro" id="IPR030378">
    <property type="entry name" value="G_CP_dom"/>
</dbReference>
<evidence type="ECO:0000313" key="6">
    <source>
        <dbReference type="EMBL" id="KGE73743.1"/>
    </source>
</evidence>
<feature type="binding site" evidence="3">
    <location>
        <position position="282"/>
    </location>
    <ligand>
        <name>Zn(2+)</name>
        <dbReference type="ChEBI" id="CHEBI:29105"/>
    </ligand>
</feature>
<dbReference type="STRING" id="1480694.DC28_00460"/>
<dbReference type="GO" id="GO:0005525">
    <property type="term" value="F:GTP binding"/>
    <property type="evidence" value="ECO:0007669"/>
    <property type="project" value="UniProtKB-UniRule"/>
</dbReference>
<dbReference type="GO" id="GO:0019843">
    <property type="term" value="F:rRNA binding"/>
    <property type="evidence" value="ECO:0007669"/>
    <property type="project" value="UniProtKB-KW"/>
</dbReference>
<keyword evidence="2 3" id="KW-0342">GTP-binding</keyword>
<protein>
    <recommendedName>
        <fullName evidence="3">Small ribosomal subunit biogenesis GTPase RsgA</fullName>
        <ecNumber evidence="3">3.6.1.-</ecNumber>
    </recommendedName>
</protein>
<keyword evidence="3" id="KW-0963">Cytoplasm</keyword>
<dbReference type="Pfam" id="PF03193">
    <property type="entry name" value="RsgA_GTPase"/>
    <property type="match status" value="1"/>
</dbReference>
<comment type="similarity">
    <text evidence="3">Belongs to the TRAFAC class YlqF/YawG GTPase family. RsgA subfamily.</text>
</comment>
<keyword evidence="3" id="KW-0862">Zinc</keyword>
<feature type="binding site" evidence="3">
    <location>
        <position position="274"/>
    </location>
    <ligand>
        <name>Zn(2+)</name>
        <dbReference type="ChEBI" id="CHEBI:29105"/>
    </ligand>
</feature>
<feature type="binding site" evidence="3">
    <location>
        <position position="269"/>
    </location>
    <ligand>
        <name>Zn(2+)</name>
        <dbReference type="ChEBI" id="CHEBI:29105"/>
    </ligand>
</feature>
<reference evidence="6 7" key="1">
    <citation type="submission" date="2014-05" db="EMBL/GenBank/DDBJ databases">
        <title>De novo Genome Sequence of Spirocheata sp.</title>
        <authorList>
            <person name="Shivani Y."/>
            <person name="Subhash Y."/>
            <person name="Tushar L."/>
            <person name="Sasikala C."/>
            <person name="Ramana C.V."/>
        </authorList>
    </citation>
    <scope>NUCLEOTIDE SEQUENCE [LARGE SCALE GENOMIC DNA]</scope>
    <source>
        <strain evidence="6 7">JC230</strain>
    </source>
</reference>
<feature type="domain" description="EngC GTPase" evidence="4">
    <location>
        <begin position="91"/>
        <end position="243"/>
    </location>
</feature>
<keyword evidence="7" id="KW-1185">Reference proteome</keyword>
<keyword evidence="3" id="KW-0479">Metal-binding</keyword>
<evidence type="ECO:0000313" key="7">
    <source>
        <dbReference type="Proteomes" id="UP000029692"/>
    </source>
</evidence>
<keyword evidence="3" id="KW-0699">rRNA-binding</keyword>
<dbReference type="GO" id="GO:0003924">
    <property type="term" value="F:GTPase activity"/>
    <property type="evidence" value="ECO:0007669"/>
    <property type="project" value="UniProtKB-UniRule"/>
</dbReference>
<feature type="binding site" evidence="3">
    <location>
        <begin position="182"/>
        <end position="190"/>
    </location>
    <ligand>
        <name>GTP</name>
        <dbReference type="ChEBI" id="CHEBI:37565"/>
    </ligand>
</feature>
<dbReference type="RefSeq" id="WP_037544698.1">
    <property type="nucleotide sequence ID" value="NZ_JNUP01000003.1"/>
</dbReference>
<accession>A0A098R250</accession>
<proteinExistence type="inferred from homology"/>
<feature type="binding site" evidence="3">
    <location>
        <begin position="131"/>
        <end position="134"/>
    </location>
    <ligand>
        <name>GTP</name>
        <dbReference type="ChEBI" id="CHEBI:37565"/>
    </ligand>
</feature>
<evidence type="ECO:0000259" key="4">
    <source>
        <dbReference type="PROSITE" id="PS50936"/>
    </source>
</evidence>
<dbReference type="InterPro" id="IPR027417">
    <property type="entry name" value="P-loop_NTPase"/>
</dbReference>
<dbReference type="AlphaFoldDB" id="A0A098R250"/>
<comment type="caution">
    <text evidence="6">The sequence shown here is derived from an EMBL/GenBank/DDBJ whole genome shotgun (WGS) entry which is preliminary data.</text>
</comment>
<organism evidence="6 7">
    <name type="scientific">Spirochaeta lutea</name>
    <dbReference type="NCBI Taxonomy" id="1480694"/>
    <lineage>
        <taxon>Bacteria</taxon>
        <taxon>Pseudomonadati</taxon>
        <taxon>Spirochaetota</taxon>
        <taxon>Spirochaetia</taxon>
        <taxon>Spirochaetales</taxon>
        <taxon>Spirochaetaceae</taxon>
        <taxon>Spirochaeta</taxon>
    </lineage>
</organism>
<dbReference type="GO" id="GO:0046872">
    <property type="term" value="F:metal ion binding"/>
    <property type="evidence" value="ECO:0007669"/>
    <property type="project" value="UniProtKB-KW"/>
</dbReference>
<gene>
    <name evidence="3" type="primary">rsgA</name>
    <name evidence="6" type="ORF">DC28_00460</name>
</gene>
<dbReference type="PANTHER" id="PTHR32120:SF11">
    <property type="entry name" value="SMALL RIBOSOMAL SUBUNIT BIOGENESIS GTPASE RSGA 1, MITOCHONDRIAL-RELATED"/>
    <property type="match status" value="1"/>
</dbReference>
<evidence type="ECO:0000259" key="5">
    <source>
        <dbReference type="PROSITE" id="PS51721"/>
    </source>
</evidence>
<keyword evidence="1 3" id="KW-0547">Nucleotide-binding</keyword>